<reference evidence="6 7" key="1">
    <citation type="submission" date="2022-03" db="EMBL/GenBank/DDBJ databases">
        <authorList>
            <person name="Nunn A."/>
            <person name="Chopra R."/>
            <person name="Nunn A."/>
            <person name="Contreras Garrido A."/>
        </authorList>
    </citation>
    <scope>NUCLEOTIDE SEQUENCE [LARGE SCALE GENOMIC DNA]</scope>
</reference>
<dbReference type="InterPro" id="IPR017930">
    <property type="entry name" value="Myb_dom"/>
</dbReference>
<dbReference type="Gene3D" id="1.10.246.220">
    <property type="match status" value="1"/>
</dbReference>
<evidence type="ECO:0000259" key="5">
    <source>
        <dbReference type="PROSITE" id="PS51294"/>
    </source>
</evidence>
<dbReference type="GO" id="GO:0005634">
    <property type="term" value="C:nucleus"/>
    <property type="evidence" value="ECO:0007669"/>
    <property type="project" value="UniProtKB-SubCell"/>
</dbReference>
<feature type="region of interest" description="Disordered" evidence="3">
    <location>
        <begin position="340"/>
        <end position="361"/>
    </location>
</feature>
<keyword evidence="7" id="KW-1185">Reference proteome</keyword>
<feature type="compositionally biased region" description="Polar residues" evidence="3">
    <location>
        <begin position="163"/>
        <end position="185"/>
    </location>
</feature>
<dbReference type="Pfam" id="PF00249">
    <property type="entry name" value="Myb_DNA-binding"/>
    <property type="match status" value="1"/>
</dbReference>
<feature type="domain" description="HTH myb-type" evidence="5">
    <location>
        <begin position="503"/>
        <end position="562"/>
    </location>
</feature>
<sequence>MGTMFGSVEDCGEMFQDTIVQTGGASLSSTTQIGNPVVYKLVRVGRDGRLVPATDEELLEVEYLLRNNENDTSTVPDPGQTPDEGSPSQFLQLESLEGLYQSETAEVYTEKLNPRLESKEELMYGSQMLFTLPDTNYQSSNELPGNEELVQSEVLLQEPIRSSSNGCSMDQSMDASPYSNVTGSPEATAAPKPGFSRDSGKTCLNNLSIKALQETFRATFGRETTCKDKRWLKRRITMGLINSCVIPATSLEVNDNKLIGGGQNNNNDTIGAFCNDTVDEGRANNCNDTPSSPDCIKGHSNDFGDSPVEIFVDHYSGNEDFEGESAKRVRKPTRRYIEEVSEVDEKQQSNESLVPSKDDKSLSAVSSGGRVVVTRMVSLAGSRIQVPYVSHVRRSRPRENITALGEFHSSSWKVKGTPEESKLNLRLSQLNYDVNRVSGVKSVPGPGQKELAINHQSDKDFARPNLSEVAQDAMEAEHIDCSSGDSSDDDNDRVDRPVMRSVSRRKHHRAWTVSEVIKLVEGVSKYGVGKWSEIKRLSFSSFAYRTSVDLKDKWRNLLKASFSQNPSKRMGSLKKYGSTVIPSQVLLQVRELAQKQSLVSPANDGRRVKESRNGFL</sequence>
<dbReference type="InterPro" id="IPR001005">
    <property type="entry name" value="SANT/Myb"/>
</dbReference>
<dbReference type="InterPro" id="IPR009057">
    <property type="entry name" value="Homeodomain-like_sf"/>
</dbReference>
<feature type="region of interest" description="Disordered" evidence="3">
    <location>
        <begin position="67"/>
        <end position="88"/>
    </location>
</feature>
<feature type="region of interest" description="Disordered" evidence="3">
    <location>
        <begin position="477"/>
        <end position="496"/>
    </location>
</feature>
<feature type="region of interest" description="Disordered" evidence="3">
    <location>
        <begin position="163"/>
        <end position="195"/>
    </location>
</feature>
<organism evidence="6 7">
    <name type="scientific">Thlaspi arvense</name>
    <name type="common">Field penny-cress</name>
    <dbReference type="NCBI Taxonomy" id="13288"/>
    <lineage>
        <taxon>Eukaryota</taxon>
        <taxon>Viridiplantae</taxon>
        <taxon>Streptophyta</taxon>
        <taxon>Embryophyta</taxon>
        <taxon>Tracheophyta</taxon>
        <taxon>Spermatophyta</taxon>
        <taxon>Magnoliopsida</taxon>
        <taxon>eudicotyledons</taxon>
        <taxon>Gunneridae</taxon>
        <taxon>Pentapetalae</taxon>
        <taxon>rosids</taxon>
        <taxon>malvids</taxon>
        <taxon>Brassicales</taxon>
        <taxon>Brassicaceae</taxon>
        <taxon>Thlaspideae</taxon>
        <taxon>Thlaspi</taxon>
    </lineage>
</organism>
<proteinExistence type="predicted"/>
<dbReference type="PANTHER" id="PTHR47122:SF4">
    <property type="entry name" value="TRF-LIKE 3"/>
    <property type="match status" value="1"/>
</dbReference>
<gene>
    <name evidence="6" type="ORF">TAV2_LOCUS396</name>
</gene>
<protein>
    <submittedName>
        <fullName evidence="6">Uncharacterized protein</fullName>
    </submittedName>
</protein>
<dbReference type="PROSITE" id="PS51294">
    <property type="entry name" value="HTH_MYB"/>
    <property type="match status" value="1"/>
</dbReference>
<comment type="subcellular location">
    <subcellularLocation>
        <location evidence="1">Nucleus</location>
    </subcellularLocation>
</comment>
<evidence type="ECO:0000313" key="6">
    <source>
        <dbReference type="EMBL" id="CAH2037159.1"/>
    </source>
</evidence>
<dbReference type="AlphaFoldDB" id="A0AAU9RAV8"/>
<feature type="domain" description="Myb-like" evidence="4">
    <location>
        <begin position="503"/>
        <end position="558"/>
    </location>
</feature>
<dbReference type="SMART" id="SM00717">
    <property type="entry name" value="SANT"/>
    <property type="match status" value="1"/>
</dbReference>
<dbReference type="PANTHER" id="PTHR47122">
    <property type="entry name" value="MYB-LIKE DNA-BINDING DOMAIN CONTAINING PROTEIN, EXPRESSED"/>
    <property type="match status" value="1"/>
</dbReference>
<evidence type="ECO:0000256" key="2">
    <source>
        <dbReference type="ARBA" id="ARBA00023242"/>
    </source>
</evidence>
<dbReference type="PROSITE" id="PS50090">
    <property type="entry name" value="MYB_LIKE"/>
    <property type="match status" value="1"/>
</dbReference>
<keyword evidence="2" id="KW-0539">Nucleus</keyword>
<evidence type="ECO:0000313" key="7">
    <source>
        <dbReference type="Proteomes" id="UP000836841"/>
    </source>
</evidence>
<dbReference type="Proteomes" id="UP000836841">
    <property type="component" value="Chromosome 1"/>
</dbReference>
<dbReference type="EMBL" id="OU466857">
    <property type="protein sequence ID" value="CAH2037159.1"/>
    <property type="molecule type" value="Genomic_DNA"/>
</dbReference>
<evidence type="ECO:0000256" key="1">
    <source>
        <dbReference type="ARBA" id="ARBA00004123"/>
    </source>
</evidence>
<evidence type="ECO:0000259" key="4">
    <source>
        <dbReference type="PROSITE" id="PS50090"/>
    </source>
</evidence>
<evidence type="ECO:0000256" key="3">
    <source>
        <dbReference type="SAM" id="MobiDB-lite"/>
    </source>
</evidence>
<accession>A0AAU9RAV8</accession>
<dbReference type="SUPFAM" id="SSF46689">
    <property type="entry name" value="Homeodomain-like"/>
    <property type="match status" value="1"/>
</dbReference>
<dbReference type="CDD" id="cd11660">
    <property type="entry name" value="SANT_TRF"/>
    <property type="match status" value="1"/>
</dbReference>
<name>A0AAU9RAV8_THLAR</name>